<feature type="region of interest" description="Disordered" evidence="1">
    <location>
        <begin position="560"/>
        <end position="611"/>
    </location>
</feature>
<feature type="compositionally biased region" description="Basic residues" evidence="1">
    <location>
        <begin position="334"/>
        <end position="348"/>
    </location>
</feature>
<comment type="caution">
    <text evidence="2">The sequence shown here is derived from an EMBL/GenBank/DDBJ whole genome shotgun (WGS) entry which is preliminary data.</text>
</comment>
<evidence type="ECO:0000313" key="2">
    <source>
        <dbReference type="EMBL" id="KEF60884.1"/>
    </source>
</evidence>
<feature type="compositionally biased region" description="Acidic residues" evidence="1">
    <location>
        <begin position="64"/>
        <end position="96"/>
    </location>
</feature>
<name>A0A072PLC2_9EURO</name>
<protein>
    <submittedName>
        <fullName evidence="2">Uncharacterized protein</fullName>
    </submittedName>
</protein>
<proteinExistence type="predicted"/>
<feature type="region of interest" description="Disordered" evidence="1">
    <location>
        <begin position="302"/>
        <end position="360"/>
    </location>
</feature>
<dbReference type="Proteomes" id="UP000027920">
    <property type="component" value="Unassembled WGS sequence"/>
</dbReference>
<accession>A0A072PLC2</accession>
<dbReference type="HOGENOM" id="CLU_447604_0_0_1"/>
<dbReference type="EMBL" id="AMGV01000002">
    <property type="protein sequence ID" value="KEF60884.1"/>
    <property type="molecule type" value="Genomic_DNA"/>
</dbReference>
<feature type="compositionally biased region" description="Basic and acidic residues" evidence="1">
    <location>
        <begin position="146"/>
        <end position="163"/>
    </location>
</feature>
<evidence type="ECO:0000313" key="3">
    <source>
        <dbReference type="Proteomes" id="UP000027920"/>
    </source>
</evidence>
<gene>
    <name evidence="2" type="ORF">A1O9_02447</name>
</gene>
<dbReference type="OrthoDB" id="4160177at2759"/>
<organism evidence="2 3">
    <name type="scientific">Exophiala aquamarina CBS 119918</name>
    <dbReference type="NCBI Taxonomy" id="1182545"/>
    <lineage>
        <taxon>Eukaryota</taxon>
        <taxon>Fungi</taxon>
        <taxon>Dikarya</taxon>
        <taxon>Ascomycota</taxon>
        <taxon>Pezizomycotina</taxon>
        <taxon>Eurotiomycetes</taxon>
        <taxon>Chaetothyriomycetidae</taxon>
        <taxon>Chaetothyriales</taxon>
        <taxon>Herpotrichiellaceae</taxon>
        <taxon>Exophiala</taxon>
    </lineage>
</organism>
<feature type="region of interest" description="Disordered" evidence="1">
    <location>
        <begin position="1"/>
        <end position="172"/>
    </location>
</feature>
<dbReference type="RefSeq" id="XP_013263474.1">
    <property type="nucleotide sequence ID" value="XM_013408020.1"/>
</dbReference>
<keyword evidence="3" id="KW-1185">Reference proteome</keyword>
<dbReference type="VEuPathDB" id="FungiDB:A1O9_02447"/>
<dbReference type="AlphaFoldDB" id="A0A072PLC2"/>
<reference evidence="2 3" key="1">
    <citation type="submission" date="2013-03" db="EMBL/GenBank/DDBJ databases">
        <title>The Genome Sequence of Exophiala aquamarina CBS 119918.</title>
        <authorList>
            <consortium name="The Broad Institute Genomics Platform"/>
            <person name="Cuomo C."/>
            <person name="de Hoog S."/>
            <person name="Gorbushina A."/>
            <person name="Walker B."/>
            <person name="Young S.K."/>
            <person name="Zeng Q."/>
            <person name="Gargeya S."/>
            <person name="Fitzgerald M."/>
            <person name="Haas B."/>
            <person name="Abouelleil A."/>
            <person name="Allen A.W."/>
            <person name="Alvarado L."/>
            <person name="Arachchi H.M."/>
            <person name="Berlin A.M."/>
            <person name="Chapman S.B."/>
            <person name="Gainer-Dewar J."/>
            <person name="Goldberg J."/>
            <person name="Griggs A."/>
            <person name="Gujja S."/>
            <person name="Hansen M."/>
            <person name="Howarth C."/>
            <person name="Imamovic A."/>
            <person name="Ireland A."/>
            <person name="Larimer J."/>
            <person name="McCowan C."/>
            <person name="Murphy C."/>
            <person name="Pearson M."/>
            <person name="Poon T.W."/>
            <person name="Priest M."/>
            <person name="Roberts A."/>
            <person name="Saif S."/>
            <person name="Shea T."/>
            <person name="Sisk P."/>
            <person name="Sykes S."/>
            <person name="Wortman J."/>
            <person name="Nusbaum C."/>
            <person name="Birren B."/>
        </authorList>
    </citation>
    <scope>NUCLEOTIDE SEQUENCE [LARGE SCALE GENOMIC DNA]</scope>
    <source>
        <strain evidence="2 3">CBS 119918</strain>
    </source>
</reference>
<sequence>MSRNYARNPRGRPPTLGSYPKFTKTKENTSDTYQRQLNSKKSKPIQRNAVTNRMKNKRKRADSTTEEELSSIDGSDTADDASDEDSEEDADDEDDLPAVPAPSRSHRLNEAGRPSNPLPMDNVSIAGSMDSMFGEFDNYLDDDDDPRLSPEENRKRFETKVFADSDEDNDDVYQAVDDISDSEGDYDNDGLEEQELLAMLSEEDNSEADDLLNQIDGLSAYGFGDDSDASMHRLASSQGSDSGNETITERRVHFAVEGDRSMFLGMSESPTITRALLPSALPDSGLSPHVDKRMLADELDDSDLTDDCLPEQAHHSPSNKAESDKELSPSVSPRSKKSSKKVPRRRGPPRGIFIDDGEKPSGILDSSGKVILMTNPHLLGEEFARRYGASQCSSPDIGFAELIEESDAGEQGTDLVAGPAADIMLASLNSTVNDPSNLGLPIGPLEAFYPPNTILLGDYVLDPDDLEENFRPDDDLGEDVINLDDVIKFDEETDDESMPTSPIYMPPNHALASFTNMNNGLAHLNNNNVTAFRRNADPAYAAFSNAPSFHDMELFSSPFSTPAPRRKRKHFSSPYTSSHYKGVTPVQRVRDPNHPQTPEAVTPAKRRRLMT</sequence>
<dbReference type="GeneID" id="25277390"/>
<evidence type="ECO:0000256" key="1">
    <source>
        <dbReference type="SAM" id="MobiDB-lite"/>
    </source>
</evidence>